<dbReference type="SUPFAM" id="SSF56601">
    <property type="entry name" value="beta-lactamase/transpeptidase-like"/>
    <property type="match status" value="1"/>
</dbReference>
<dbReference type="InterPro" id="IPR001466">
    <property type="entry name" value="Beta-lactam-related"/>
</dbReference>
<protein>
    <submittedName>
        <fullName evidence="2">Class A beta-lactamase-related serine hydrolase</fullName>
    </submittedName>
</protein>
<name>A0A4Y8TW04_9MICC</name>
<sequence length="390" mass="41473">MQSVITEDFAPLAQALEARAAEEENYSAQLAIYHRGELVLSHSVGEHLAGDALTCVFSCTKGLSALVVALLVQDGLIDPKAPMATYWPEFAANGKGQLTVGEVLSHQAGVLGVPGGVPSKILLNSAEYAKVLASMPSIWPLGQNIVGYHAITMGVLMEELVRRVTGKELKEVFEERIRKPLGADAYIGQDPALEPRYRDVLPAAEERPEFFDPFSPAGLAVNSASGFALESGPVYNWHELANSPQVRQLGPASMGAVANAQSLAAIYAASFGAVPQLGVSKGLLSEDTWSQVSTELVYGHDRTNGLLQAFALGFMKATARNNYGSIFAYGHDGANSSLAFADPAYQLGFGYIPSRNEGLKETSTGVKLSQLARQLTMQKNMKAQAAGSNA</sequence>
<dbReference type="GO" id="GO:0016787">
    <property type="term" value="F:hydrolase activity"/>
    <property type="evidence" value="ECO:0007669"/>
    <property type="project" value="UniProtKB-KW"/>
</dbReference>
<proteinExistence type="predicted"/>
<dbReference type="PANTHER" id="PTHR43319">
    <property type="entry name" value="BETA-LACTAMASE-RELATED"/>
    <property type="match status" value="1"/>
</dbReference>
<evidence type="ECO:0000313" key="2">
    <source>
        <dbReference type="EMBL" id="TFH56335.1"/>
    </source>
</evidence>
<dbReference type="EMBL" id="SPDS01000001">
    <property type="protein sequence ID" value="TFH56335.1"/>
    <property type="molecule type" value="Genomic_DNA"/>
</dbReference>
<evidence type="ECO:0000259" key="1">
    <source>
        <dbReference type="Pfam" id="PF00144"/>
    </source>
</evidence>
<dbReference type="InterPro" id="IPR012338">
    <property type="entry name" value="Beta-lactam/transpept-like"/>
</dbReference>
<feature type="domain" description="Beta-lactamase-related" evidence="1">
    <location>
        <begin position="13"/>
        <end position="360"/>
    </location>
</feature>
<comment type="caution">
    <text evidence="2">The sequence shown here is derived from an EMBL/GenBank/DDBJ whole genome shotgun (WGS) entry which is preliminary data.</text>
</comment>
<keyword evidence="2" id="KW-0378">Hydrolase</keyword>
<dbReference type="AlphaFoldDB" id="A0A4Y8TW04"/>
<accession>A0A4Y8TW04</accession>
<dbReference type="Proteomes" id="UP000297638">
    <property type="component" value="Unassembled WGS sequence"/>
</dbReference>
<organism evidence="2 3">
    <name type="scientific">Glutamicibacter arilaitensis</name>
    <dbReference type="NCBI Taxonomy" id="256701"/>
    <lineage>
        <taxon>Bacteria</taxon>
        <taxon>Bacillati</taxon>
        <taxon>Actinomycetota</taxon>
        <taxon>Actinomycetes</taxon>
        <taxon>Micrococcales</taxon>
        <taxon>Micrococcaceae</taxon>
        <taxon>Glutamicibacter</taxon>
    </lineage>
</organism>
<dbReference type="PANTHER" id="PTHR43319:SF3">
    <property type="entry name" value="BETA-LACTAMASE-RELATED DOMAIN-CONTAINING PROTEIN"/>
    <property type="match status" value="1"/>
</dbReference>
<dbReference type="Pfam" id="PF00144">
    <property type="entry name" value="Beta-lactamase"/>
    <property type="match status" value="1"/>
</dbReference>
<reference evidence="2 3" key="1">
    <citation type="submission" date="2019-03" db="EMBL/GenBank/DDBJ databases">
        <title>Glutamicibacter sp. LJH19 genome.</title>
        <authorList>
            <person name="Sinai Borker S."/>
            <person name="Kumar R."/>
        </authorList>
    </citation>
    <scope>NUCLEOTIDE SEQUENCE [LARGE SCALE GENOMIC DNA]</scope>
    <source>
        <strain evidence="2 3">LJH19</strain>
    </source>
</reference>
<gene>
    <name evidence="2" type="ORF">EXY26_04620</name>
</gene>
<dbReference type="InterPro" id="IPR052907">
    <property type="entry name" value="Beta-lactamase/esterase"/>
</dbReference>
<dbReference type="Gene3D" id="3.40.710.10">
    <property type="entry name" value="DD-peptidase/beta-lactamase superfamily"/>
    <property type="match status" value="1"/>
</dbReference>
<evidence type="ECO:0000313" key="3">
    <source>
        <dbReference type="Proteomes" id="UP000297638"/>
    </source>
</evidence>